<feature type="transmembrane region" description="Helical" evidence="8">
    <location>
        <begin position="247"/>
        <end position="271"/>
    </location>
</feature>
<dbReference type="InterPro" id="IPR026392">
    <property type="entry name" value="Exo/Archaeosortase_dom"/>
</dbReference>
<evidence type="ECO:0000256" key="7">
    <source>
        <dbReference type="ARBA" id="ARBA00023136"/>
    </source>
</evidence>
<dbReference type="GO" id="GO:0006508">
    <property type="term" value="P:proteolysis"/>
    <property type="evidence" value="ECO:0007669"/>
    <property type="project" value="UniProtKB-KW"/>
</dbReference>
<feature type="transmembrane region" description="Helical" evidence="8">
    <location>
        <begin position="330"/>
        <end position="352"/>
    </location>
</feature>
<gene>
    <name evidence="9" type="ORF">Pla108_32580</name>
</gene>
<evidence type="ECO:0000313" key="10">
    <source>
        <dbReference type="Proteomes" id="UP000317421"/>
    </source>
</evidence>
<dbReference type="GO" id="GO:0005886">
    <property type="term" value="C:plasma membrane"/>
    <property type="evidence" value="ECO:0007669"/>
    <property type="project" value="UniProtKB-SubCell"/>
</dbReference>
<evidence type="ECO:0000256" key="2">
    <source>
        <dbReference type="ARBA" id="ARBA00022475"/>
    </source>
</evidence>
<dbReference type="InterPro" id="IPR019127">
    <property type="entry name" value="Exosortase"/>
</dbReference>
<keyword evidence="3" id="KW-0645">Protease</keyword>
<keyword evidence="2" id="KW-1003">Cell membrane</keyword>
<evidence type="ECO:0000256" key="5">
    <source>
        <dbReference type="ARBA" id="ARBA00022801"/>
    </source>
</evidence>
<accession>A0A5C6AAU7</accession>
<reference evidence="9 10" key="1">
    <citation type="submission" date="2019-02" db="EMBL/GenBank/DDBJ databases">
        <title>Deep-cultivation of Planctomycetes and their phenomic and genomic characterization uncovers novel biology.</title>
        <authorList>
            <person name="Wiegand S."/>
            <person name="Jogler M."/>
            <person name="Boedeker C."/>
            <person name="Pinto D."/>
            <person name="Vollmers J."/>
            <person name="Rivas-Marin E."/>
            <person name="Kohn T."/>
            <person name="Peeters S.H."/>
            <person name="Heuer A."/>
            <person name="Rast P."/>
            <person name="Oberbeckmann S."/>
            <person name="Bunk B."/>
            <person name="Jeske O."/>
            <person name="Meyerdierks A."/>
            <person name="Storesund J.E."/>
            <person name="Kallscheuer N."/>
            <person name="Luecker S."/>
            <person name="Lage O.M."/>
            <person name="Pohl T."/>
            <person name="Merkel B.J."/>
            <person name="Hornburger P."/>
            <person name="Mueller R.-W."/>
            <person name="Bruemmer F."/>
            <person name="Labrenz M."/>
            <person name="Spormann A.M."/>
            <person name="Op Den Camp H."/>
            <person name="Overmann J."/>
            <person name="Amann R."/>
            <person name="Jetten M.S.M."/>
            <person name="Mascher T."/>
            <person name="Medema M.H."/>
            <person name="Devos D.P."/>
            <person name="Kaster A.-K."/>
            <person name="Ovreas L."/>
            <person name="Rohde M."/>
            <person name="Galperin M.Y."/>
            <person name="Jogler C."/>
        </authorList>
    </citation>
    <scope>NUCLEOTIDE SEQUENCE [LARGE SCALE GENOMIC DNA]</scope>
    <source>
        <strain evidence="9 10">Pla108</strain>
    </source>
</reference>
<keyword evidence="4 8" id="KW-0812">Transmembrane</keyword>
<evidence type="ECO:0000256" key="4">
    <source>
        <dbReference type="ARBA" id="ARBA00022692"/>
    </source>
</evidence>
<feature type="transmembrane region" description="Helical" evidence="8">
    <location>
        <begin position="68"/>
        <end position="87"/>
    </location>
</feature>
<evidence type="ECO:0000313" key="9">
    <source>
        <dbReference type="EMBL" id="TWT96171.1"/>
    </source>
</evidence>
<dbReference type="OrthoDB" id="292749at2"/>
<dbReference type="Pfam" id="PF09721">
    <property type="entry name" value="Exosortase_EpsH"/>
    <property type="match status" value="1"/>
</dbReference>
<sequence>MKSGRLAISIVLLAALAIALIAAYGPILVEFFHNVWRRPHYQHFPFVLAASALLFMRDLSTRPGRAPGPLWAAGGAVAAWALLALAYQIPSPLFAAASLLLLAGAAGCVIARSIGARFPWGAWALSWLVLPPPVGLDYRLIEVLQRSSSWLASQALDVLQINHLMEGNALVLADKTLFVDEACSGIVSAVSIISCAAMYAVWRRRGVAHTLLLMAMSAGWAMLLNVVRIVSIALAHRQFNLDLAEGVPHTLVGLGAFALSLVTLVASDWLLKALLAEVGPRWSQMTGESIRWGGGLVDAWDRLVATPDAAPATPTLSAPRERVVFRWDRVLTSSLGVGAALTASLAFAGLGATQLVRPAGVQTAELDFPNEDQFAETLEAEGLPAELFGLQLIEKSHRQRDDDSAFGQHSVIYSYQDKKGQVFLVSCDFPFVGGWHDLSVCYRGIGWEMNERLIDQAGSAEGTPFDYAQMAMTKPDGRSALVTFCACQRDGTAIDAPAMTFKEGLLRAFSRRQAFADSRQCFQVQVLTERAEALSEADRSLSLEMLEEARRRFTAVALEL</sequence>
<keyword evidence="6 8" id="KW-1133">Transmembrane helix</keyword>
<feature type="transmembrane region" description="Helical" evidence="8">
    <location>
        <begin position="93"/>
        <end position="111"/>
    </location>
</feature>
<feature type="transmembrane region" description="Helical" evidence="8">
    <location>
        <begin position="39"/>
        <end position="56"/>
    </location>
</feature>
<evidence type="ECO:0000256" key="6">
    <source>
        <dbReference type="ARBA" id="ARBA00022989"/>
    </source>
</evidence>
<keyword evidence="5" id="KW-0378">Hydrolase</keyword>
<evidence type="ECO:0000256" key="8">
    <source>
        <dbReference type="SAM" id="Phobius"/>
    </source>
</evidence>
<name>A0A5C6AAU7_9BACT</name>
<dbReference type="GO" id="GO:0008233">
    <property type="term" value="F:peptidase activity"/>
    <property type="evidence" value="ECO:0007669"/>
    <property type="project" value="UniProtKB-KW"/>
</dbReference>
<feature type="transmembrane region" description="Helical" evidence="8">
    <location>
        <begin position="211"/>
        <end position="235"/>
    </location>
</feature>
<dbReference type="AlphaFoldDB" id="A0A5C6AAU7"/>
<proteinExistence type="predicted"/>
<dbReference type="EMBL" id="SJPR01000004">
    <property type="protein sequence ID" value="TWT96171.1"/>
    <property type="molecule type" value="Genomic_DNA"/>
</dbReference>
<dbReference type="Proteomes" id="UP000317421">
    <property type="component" value="Unassembled WGS sequence"/>
</dbReference>
<dbReference type="NCBIfam" id="TIGR04178">
    <property type="entry name" value="exo_archaeo"/>
    <property type="match status" value="1"/>
</dbReference>
<dbReference type="NCBIfam" id="NF033780">
    <property type="entry name" value="exosort_XrtU_C"/>
    <property type="match status" value="1"/>
</dbReference>
<organism evidence="9 10">
    <name type="scientific">Botrimarina colliarenosi</name>
    <dbReference type="NCBI Taxonomy" id="2528001"/>
    <lineage>
        <taxon>Bacteria</taxon>
        <taxon>Pseudomonadati</taxon>
        <taxon>Planctomycetota</taxon>
        <taxon>Planctomycetia</taxon>
        <taxon>Pirellulales</taxon>
        <taxon>Lacipirellulaceae</taxon>
        <taxon>Botrimarina</taxon>
    </lineage>
</organism>
<keyword evidence="10" id="KW-1185">Reference proteome</keyword>
<keyword evidence="7 8" id="KW-0472">Membrane</keyword>
<comment type="caution">
    <text evidence="9">The sequence shown here is derived from an EMBL/GenBank/DDBJ whole genome shotgun (WGS) entry which is preliminary data.</text>
</comment>
<evidence type="ECO:0000256" key="3">
    <source>
        <dbReference type="ARBA" id="ARBA00022670"/>
    </source>
</evidence>
<protein>
    <submittedName>
        <fullName evidence="9">Transmembrane exosortase</fullName>
    </submittedName>
</protein>
<evidence type="ECO:0000256" key="1">
    <source>
        <dbReference type="ARBA" id="ARBA00004651"/>
    </source>
</evidence>
<comment type="subcellular location">
    <subcellularLocation>
        <location evidence="1">Cell membrane</location>
        <topology evidence="1">Multi-pass membrane protein</topology>
    </subcellularLocation>
</comment>